<organism evidence="1">
    <name type="scientific">Siphoviridae sp. ctb1k4</name>
    <dbReference type="NCBI Taxonomy" id="2826391"/>
    <lineage>
        <taxon>Viruses</taxon>
        <taxon>Duplodnaviria</taxon>
        <taxon>Heunggongvirae</taxon>
        <taxon>Uroviricota</taxon>
        <taxon>Caudoviricetes</taxon>
    </lineage>
</organism>
<name>A0A8S5MU75_9CAUD</name>
<dbReference type="EMBL" id="BK014987">
    <property type="protein sequence ID" value="DAD85748.1"/>
    <property type="molecule type" value="Genomic_DNA"/>
</dbReference>
<reference evidence="1" key="1">
    <citation type="journal article" date="2021" name="Proc. Natl. Acad. Sci. U.S.A.">
        <title>A Catalog of Tens of Thousands of Viruses from Human Metagenomes Reveals Hidden Associations with Chronic Diseases.</title>
        <authorList>
            <person name="Tisza M.J."/>
            <person name="Buck C.B."/>
        </authorList>
    </citation>
    <scope>NUCLEOTIDE SEQUENCE</scope>
    <source>
        <strain evidence="1">Ctb1k4</strain>
    </source>
</reference>
<sequence length="94" mass="10664">MRYVYRRAGIIIPQRNQFSESQIAARENVKLETPLKLRGVSAVYWKISGRPRVVKPLAANSVTTTLFCPLEQWQISSFPSSLRPTTIPTWESSG</sequence>
<protein>
    <submittedName>
        <fullName evidence="1">Uncharacterized protein</fullName>
    </submittedName>
</protein>
<evidence type="ECO:0000313" key="1">
    <source>
        <dbReference type="EMBL" id="DAD85748.1"/>
    </source>
</evidence>
<proteinExistence type="predicted"/>
<accession>A0A8S5MU75</accession>